<protein>
    <submittedName>
        <fullName evidence="1">Uncharacterized protein</fullName>
    </submittedName>
</protein>
<comment type="caution">
    <text evidence="1">The sequence shown here is derived from an EMBL/GenBank/DDBJ whole genome shotgun (WGS) entry which is preliminary data.</text>
</comment>
<gene>
    <name evidence="1" type="ORF">PROFUN_12521</name>
</gene>
<dbReference type="Proteomes" id="UP000241769">
    <property type="component" value="Unassembled WGS sequence"/>
</dbReference>
<evidence type="ECO:0000313" key="1">
    <source>
        <dbReference type="EMBL" id="PRP74507.1"/>
    </source>
</evidence>
<keyword evidence="2" id="KW-1185">Reference proteome</keyword>
<sequence length="44" mass="5305">MFISNLTRGYTRSFCKTVFVDWLFNDLLKVFIRTRLFIAVEELT</sequence>
<dbReference type="EMBL" id="MDYQ01000460">
    <property type="protein sequence ID" value="PRP74507.1"/>
    <property type="molecule type" value="Genomic_DNA"/>
</dbReference>
<dbReference type="InParanoid" id="A0A2P6MS36"/>
<reference evidence="1 2" key="1">
    <citation type="journal article" date="2018" name="Genome Biol. Evol.">
        <title>Multiple Roots of Fruiting Body Formation in Amoebozoa.</title>
        <authorList>
            <person name="Hillmann F."/>
            <person name="Forbes G."/>
            <person name="Novohradska S."/>
            <person name="Ferling I."/>
            <person name="Riege K."/>
            <person name="Groth M."/>
            <person name="Westermann M."/>
            <person name="Marz M."/>
            <person name="Spaller T."/>
            <person name="Winckler T."/>
            <person name="Schaap P."/>
            <person name="Glockner G."/>
        </authorList>
    </citation>
    <scope>NUCLEOTIDE SEQUENCE [LARGE SCALE GENOMIC DNA]</scope>
    <source>
        <strain evidence="1 2">Jena</strain>
    </source>
</reference>
<proteinExistence type="predicted"/>
<accession>A0A2P6MS36</accession>
<organism evidence="1 2">
    <name type="scientific">Planoprotostelium fungivorum</name>
    <dbReference type="NCBI Taxonomy" id="1890364"/>
    <lineage>
        <taxon>Eukaryota</taxon>
        <taxon>Amoebozoa</taxon>
        <taxon>Evosea</taxon>
        <taxon>Variosea</taxon>
        <taxon>Cavosteliida</taxon>
        <taxon>Cavosteliaceae</taxon>
        <taxon>Planoprotostelium</taxon>
    </lineage>
</organism>
<name>A0A2P6MS36_9EUKA</name>
<dbReference type="AlphaFoldDB" id="A0A2P6MS36"/>
<evidence type="ECO:0000313" key="2">
    <source>
        <dbReference type="Proteomes" id="UP000241769"/>
    </source>
</evidence>